<dbReference type="AlphaFoldDB" id="A0A660SNB8"/>
<evidence type="ECO:0000256" key="1">
    <source>
        <dbReference type="SAM" id="MobiDB-lite"/>
    </source>
</evidence>
<reference evidence="3 4" key="1">
    <citation type="submission" date="2018-06" db="EMBL/GenBank/DDBJ databases">
        <title>Extensive metabolic versatility and redundancy in microbially diverse, dynamic hydrothermal sediments.</title>
        <authorList>
            <person name="Dombrowski N."/>
            <person name="Teske A."/>
            <person name="Baker B.J."/>
        </authorList>
    </citation>
    <scope>NUCLEOTIDE SEQUENCE [LARGE SCALE GENOMIC DNA]</scope>
    <source>
        <strain evidence="3">B36_G15</strain>
    </source>
</reference>
<dbReference type="GO" id="GO:0052621">
    <property type="term" value="F:diguanylate cyclase activity"/>
    <property type="evidence" value="ECO:0007669"/>
    <property type="project" value="TreeGrafter"/>
</dbReference>
<dbReference type="NCBIfam" id="TIGR00254">
    <property type="entry name" value="GGDEF"/>
    <property type="match status" value="1"/>
</dbReference>
<dbReference type="Pfam" id="PF00990">
    <property type="entry name" value="GGDEF"/>
    <property type="match status" value="1"/>
</dbReference>
<dbReference type="Proteomes" id="UP000268469">
    <property type="component" value="Unassembled WGS sequence"/>
</dbReference>
<evidence type="ECO:0000313" key="4">
    <source>
        <dbReference type="Proteomes" id="UP000268469"/>
    </source>
</evidence>
<dbReference type="EMBL" id="QNBE01000005">
    <property type="protein sequence ID" value="RKX71606.1"/>
    <property type="molecule type" value="Genomic_DNA"/>
</dbReference>
<feature type="domain" description="GGDEF" evidence="2">
    <location>
        <begin position="526"/>
        <end position="657"/>
    </location>
</feature>
<dbReference type="FunFam" id="3.30.70.270:FF:000001">
    <property type="entry name" value="Diguanylate cyclase domain protein"/>
    <property type="match status" value="1"/>
</dbReference>
<proteinExistence type="predicted"/>
<dbReference type="SMART" id="SM00065">
    <property type="entry name" value="GAF"/>
    <property type="match status" value="2"/>
</dbReference>
<dbReference type="CDD" id="cd01949">
    <property type="entry name" value="GGDEF"/>
    <property type="match status" value="1"/>
</dbReference>
<dbReference type="InterPro" id="IPR050469">
    <property type="entry name" value="Diguanylate_Cyclase"/>
</dbReference>
<dbReference type="Gene3D" id="3.30.450.40">
    <property type="match status" value="3"/>
</dbReference>
<accession>A0A660SNB8</accession>
<comment type="caution">
    <text evidence="3">The sequence shown here is derived from an EMBL/GenBank/DDBJ whole genome shotgun (WGS) entry which is preliminary data.</text>
</comment>
<dbReference type="GO" id="GO:0043709">
    <property type="term" value="P:cell adhesion involved in single-species biofilm formation"/>
    <property type="evidence" value="ECO:0007669"/>
    <property type="project" value="TreeGrafter"/>
</dbReference>
<organism evidence="3 4">
    <name type="scientific">candidate division WOR-3 bacterium</name>
    <dbReference type="NCBI Taxonomy" id="2052148"/>
    <lineage>
        <taxon>Bacteria</taxon>
        <taxon>Bacteria division WOR-3</taxon>
    </lineage>
</organism>
<dbReference type="InterPro" id="IPR043128">
    <property type="entry name" value="Rev_trsase/Diguanyl_cyclase"/>
</dbReference>
<evidence type="ECO:0000259" key="2">
    <source>
        <dbReference type="PROSITE" id="PS50887"/>
    </source>
</evidence>
<dbReference type="InterPro" id="IPR029787">
    <property type="entry name" value="Nucleotide_cyclase"/>
</dbReference>
<sequence>MSRESMKRKKRSRITSKRSSETEYDHTLAELEISRRLDRVFGTTYDLKKLARRITKRIGKVIDISNFYFALYDHRERRLDFIIYYEDGKEIPHPSRRLSGGMTEYVIERKQSLLINRDIKGHCRRLGITPYGRDAKSWLGVPVTFRGEVLGVITVQDYYNEDAFSKDDDRFLRNVAAKIGMVLWSTRQVEESRRRASLFRLLAQVAKQSTRYLNLDQVLRYIDKAIKTNAPELSFRLYIKTGDQLNLYTHANDRDWKIDLPMILSLGRYSTEEETIIAFPLNWRRSIVGFFTVRFGPFTPKEEVRIFESLADQIAIAIGNARLFQETKERARRLNIAFDIGRWITSTLELDDVLNRIVDAAAGFGGNNVAILLKDEKTDELYIRAYKGDFPLEKVKKIRLKVGKDGISGHVAITGQDYYAPDITVDPYFFGLSKKTRSEASFPLKIRGRVIGVLSVESYRKDAFSREDLMTLSLLASVASVAIENASLYQQTKELSLIDPLTKIANRRHFNIMIESELLHARRFSRPFSIAMLDLDHFKDFNDRFGHLIGDRLLAHVAKVIESHLREVDFVARYGGEEFIVVLPATDTTDAVTAIERIRKGVELTPLRRKKIYRITISAGIATYPIHGLTAKELIVAADSALYYAKRHGRNRVEISS</sequence>
<dbReference type="PANTHER" id="PTHR45138">
    <property type="entry name" value="REGULATORY COMPONENTS OF SENSORY TRANSDUCTION SYSTEM"/>
    <property type="match status" value="1"/>
</dbReference>
<protein>
    <recommendedName>
        <fullName evidence="2">GGDEF domain-containing protein</fullName>
    </recommendedName>
</protein>
<evidence type="ECO:0000313" key="3">
    <source>
        <dbReference type="EMBL" id="RKX71606.1"/>
    </source>
</evidence>
<dbReference type="SUPFAM" id="SSF55781">
    <property type="entry name" value="GAF domain-like"/>
    <property type="match status" value="3"/>
</dbReference>
<dbReference type="SUPFAM" id="SSF55073">
    <property type="entry name" value="Nucleotide cyclase"/>
    <property type="match status" value="1"/>
</dbReference>
<dbReference type="InterPro" id="IPR000160">
    <property type="entry name" value="GGDEF_dom"/>
</dbReference>
<name>A0A660SNB8_UNCW3</name>
<feature type="compositionally biased region" description="Basic residues" evidence="1">
    <location>
        <begin position="1"/>
        <end position="16"/>
    </location>
</feature>
<dbReference type="Pfam" id="PF13185">
    <property type="entry name" value="GAF_2"/>
    <property type="match status" value="2"/>
</dbReference>
<dbReference type="Gene3D" id="3.30.70.270">
    <property type="match status" value="1"/>
</dbReference>
<dbReference type="InterPro" id="IPR029016">
    <property type="entry name" value="GAF-like_dom_sf"/>
</dbReference>
<dbReference type="GO" id="GO:1902201">
    <property type="term" value="P:negative regulation of bacterial-type flagellum-dependent cell motility"/>
    <property type="evidence" value="ECO:0007669"/>
    <property type="project" value="TreeGrafter"/>
</dbReference>
<gene>
    <name evidence="3" type="ORF">DRP53_00965</name>
</gene>
<feature type="region of interest" description="Disordered" evidence="1">
    <location>
        <begin position="1"/>
        <end position="20"/>
    </location>
</feature>
<dbReference type="PANTHER" id="PTHR45138:SF9">
    <property type="entry name" value="DIGUANYLATE CYCLASE DGCM-RELATED"/>
    <property type="match status" value="1"/>
</dbReference>
<dbReference type="PROSITE" id="PS50887">
    <property type="entry name" value="GGDEF"/>
    <property type="match status" value="1"/>
</dbReference>
<dbReference type="SMART" id="SM00267">
    <property type="entry name" value="GGDEF"/>
    <property type="match status" value="1"/>
</dbReference>
<dbReference type="InterPro" id="IPR003018">
    <property type="entry name" value="GAF"/>
</dbReference>
<dbReference type="GO" id="GO:0005886">
    <property type="term" value="C:plasma membrane"/>
    <property type="evidence" value="ECO:0007669"/>
    <property type="project" value="TreeGrafter"/>
</dbReference>